<name>A0ACC2S9V0_9FUNG</name>
<keyword evidence="2" id="KW-1185">Reference proteome</keyword>
<accession>A0ACC2S9V0</accession>
<protein>
    <submittedName>
        <fullName evidence="1">Uncharacterized protein</fullName>
    </submittedName>
</protein>
<evidence type="ECO:0000313" key="2">
    <source>
        <dbReference type="Proteomes" id="UP001165960"/>
    </source>
</evidence>
<dbReference type="EMBL" id="QTSX02005698">
    <property type="protein sequence ID" value="KAJ9059052.1"/>
    <property type="molecule type" value="Genomic_DNA"/>
</dbReference>
<gene>
    <name evidence="1" type="ORF">DSO57_1006530</name>
</gene>
<proteinExistence type="predicted"/>
<evidence type="ECO:0000313" key="1">
    <source>
        <dbReference type="EMBL" id="KAJ9059052.1"/>
    </source>
</evidence>
<organism evidence="1 2">
    <name type="scientific">Entomophthora muscae</name>
    <dbReference type="NCBI Taxonomy" id="34485"/>
    <lineage>
        <taxon>Eukaryota</taxon>
        <taxon>Fungi</taxon>
        <taxon>Fungi incertae sedis</taxon>
        <taxon>Zoopagomycota</taxon>
        <taxon>Entomophthoromycotina</taxon>
        <taxon>Entomophthoromycetes</taxon>
        <taxon>Entomophthorales</taxon>
        <taxon>Entomophthoraceae</taxon>
        <taxon>Entomophthora</taxon>
    </lineage>
</organism>
<comment type="caution">
    <text evidence="1">The sequence shown here is derived from an EMBL/GenBank/DDBJ whole genome shotgun (WGS) entry which is preliminary data.</text>
</comment>
<dbReference type="Proteomes" id="UP001165960">
    <property type="component" value="Unassembled WGS sequence"/>
</dbReference>
<sequence>MTPATNLATTNVQPSKDSPLASQTAVPEDLKNGNCGKIGSLVIDSLVLDTLSSTRESSATYVNLLGFKTKNQV</sequence>
<reference evidence="1" key="1">
    <citation type="submission" date="2022-04" db="EMBL/GenBank/DDBJ databases">
        <title>Genome of the entomopathogenic fungus Entomophthora muscae.</title>
        <authorList>
            <person name="Elya C."/>
            <person name="Lovett B.R."/>
            <person name="Lee E."/>
            <person name="Macias A.M."/>
            <person name="Hajek A.E."/>
            <person name="De Bivort B.L."/>
            <person name="Kasson M.T."/>
            <person name="De Fine Licht H.H."/>
            <person name="Stajich J.E."/>
        </authorList>
    </citation>
    <scope>NUCLEOTIDE SEQUENCE</scope>
    <source>
        <strain evidence="1">Berkeley</strain>
    </source>
</reference>